<protein>
    <submittedName>
        <fullName evidence="6">DNA-binding transcriptional MerR regulator</fullName>
    </submittedName>
</protein>
<dbReference type="AlphaFoldDB" id="A0A841L4B7"/>
<organism evidence="6 7">
    <name type="scientific">Polymorphobacter multimanifer</name>
    <dbReference type="NCBI Taxonomy" id="1070431"/>
    <lineage>
        <taxon>Bacteria</taxon>
        <taxon>Pseudomonadati</taxon>
        <taxon>Pseudomonadota</taxon>
        <taxon>Alphaproteobacteria</taxon>
        <taxon>Sphingomonadales</taxon>
        <taxon>Sphingosinicellaceae</taxon>
        <taxon>Polymorphobacter</taxon>
    </lineage>
</organism>
<dbReference type="PROSITE" id="PS50937">
    <property type="entry name" value="HTH_MERR_2"/>
    <property type="match status" value="1"/>
</dbReference>
<feature type="coiled-coil region" evidence="4">
    <location>
        <begin position="97"/>
        <end position="131"/>
    </location>
</feature>
<dbReference type="EMBL" id="JACIIV010000012">
    <property type="protein sequence ID" value="MBB6227699.1"/>
    <property type="molecule type" value="Genomic_DNA"/>
</dbReference>
<dbReference type="PANTHER" id="PTHR30204">
    <property type="entry name" value="REDOX-CYCLING DRUG-SENSING TRANSCRIPTIONAL ACTIVATOR SOXR"/>
    <property type="match status" value="1"/>
</dbReference>
<keyword evidence="7" id="KW-1185">Reference proteome</keyword>
<dbReference type="Pfam" id="PF09278">
    <property type="entry name" value="MerR-DNA-bind"/>
    <property type="match status" value="1"/>
</dbReference>
<keyword evidence="1" id="KW-0805">Transcription regulation</keyword>
<dbReference type="SMART" id="SM00422">
    <property type="entry name" value="HTH_MERR"/>
    <property type="match status" value="1"/>
</dbReference>
<dbReference type="GO" id="GO:0003677">
    <property type="term" value="F:DNA binding"/>
    <property type="evidence" value="ECO:0007669"/>
    <property type="project" value="UniProtKB-KW"/>
</dbReference>
<evidence type="ECO:0000256" key="3">
    <source>
        <dbReference type="ARBA" id="ARBA00023163"/>
    </source>
</evidence>
<evidence type="ECO:0000256" key="4">
    <source>
        <dbReference type="SAM" id="Coils"/>
    </source>
</evidence>
<dbReference type="RefSeq" id="WP_184198760.1">
    <property type="nucleotide sequence ID" value="NZ_BMOX01000008.1"/>
</dbReference>
<dbReference type="PANTHER" id="PTHR30204:SF58">
    <property type="entry name" value="HTH-TYPE TRANSCRIPTIONAL REGULATOR YFMP"/>
    <property type="match status" value="1"/>
</dbReference>
<evidence type="ECO:0000256" key="1">
    <source>
        <dbReference type="ARBA" id="ARBA00023015"/>
    </source>
</evidence>
<dbReference type="InterPro" id="IPR000551">
    <property type="entry name" value="MerR-type_HTH_dom"/>
</dbReference>
<evidence type="ECO:0000256" key="2">
    <source>
        <dbReference type="ARBA" id="ARBA00023125"/>
    </source>
</evidence>
<dbReference type="CDD" id="cd04776">
    <property type="entry name" value="HTH_GnyR"/>
    <property type="match status" value="1"/>
</dbReference>
<dbReference type="SUPFAM" id="SSF46955">
    <property type="entry name" value="Putative DNA-binding domain"/>
    <property type="match status" value="1"/>
</dbReference>
<dbReference type="InterPro" id="IPR015358">
    <property type="entry name" value="Tscrpt_reg_MerR_DNA-bd"/>
</dbReference>
<name>A0A841L4B7_9SPHN</name>
<feature type="domain" description="HTH merR-type" evidence="5">
    <location>
        <begin position="22"/>
        <end position="89"/>
    </location>
</feature>
<keyword evidence="4" id="KW-0175">Coiled coil</keyword>
<keyword evidence="2 6" id="KW-0238">DNA-binding</keyword>
<dbReference type="InterPro" id="IPR009061">
    <property type="entry name" value="DNA-bd_dom_put_sf"/>
</dbReference>
<evidence type="ECO:0000313" key="7">
    <source>
        <dbReference type="Proteomes" id="UP000538147"/>
    </source>
</evidence>
<dbReference type="Gene3D" id="1.10.1660.10">
    <property type="match status" value="1"/>
</dbReference>
<gene>
    <name evidence="6" type="ORF">FHS79_001878</name>
</gene>
<dbReference type="InterPro" id="IPR047057">
    <property type="entry name" value="MerR_fam"/>
</dbReference>
<evidence type="ECO:0000313" key="6">
    <source>
        <dbReference type="EMBL" id="MBB6227699.1"/>
    </source>
</evidence>
<dbReference type="Pfam" id="PF00376">
    <property type="entry name" value="MerR"/>
    <property type="match status" value="1"/>
</dbReference>
<proteinExistence type="predicted"/>
<sequence length="148" mass="16549">MSDPAHVFSIVPALAHHEGAESFTITELALGFNVTPRAIRLYEDQGLISPERIGQNRVYSRRDRARLAWILRAKNVGFSLAEIREMIDLYDLGDGRAKQRQVTLDKCRARIAALEEQRADIDATIEELQSFCAVVESMIAVPPTAAKQ</sequence>
<evidence type="ECO:0000259" key="5">
    <source>
        <dbReference type="PROSITE" id="PS50937"/>
    </source>
</evidence>
<reference evidence="6 7" key="1">
    <citation type="submission" date="2020-08" db="EMBL/GenBank/DDBJ databases">
        <title>Genomic Encyclopedia of Type Strains, Phase IV (KMG-IV): sequencing the most valuable type-strain genomes for metagenomic binning, comparative biology and taxonomic classification.</title>
        <authorList>
            <person name="Goeker M."/>
        </authorList>
    </citation>
    <scope>NUCLEOTIDE SEQUENCE [LARGE SCALE GENOMIC DNA]</scope>
    <source>
        <strain evidence="6 7">DSM 102189</strain>
    </source>
</reference>
<accession>A0A841L4B7</accession>
<comment type="caution">
    <text evidence="6">The sequence shown here is derived from an EMBL/GenBank/DDBJ whole genome shotgun (WGS) entry which is preliminary data.</text>
</comment>
<dbReference type="GO" id="GO:0003700">
    <property type="term" value="F:DNA-binding transcription factor activity"/>
    <property type="evidence" value="ECO:0007669"/>
    <property type="project" value="InterPro"/>
</dbReference>
<keyword evidence="3" id="KW-0804">Transcription</keyword>
<dbReference type="Proteomes" id="UP000538147">
    <property type="component" value="Unassembled WGS sequence"/>
</dbReference>